<evidence type="ECO:0000256" key="4">
    <source>
        <dbReference type="ARBA" id="ARBA00023135"/>
    </source>
</evidence>
<dbReference type="WBParaSite" id="TASK_0000517401-mRNA-1">
    <property type="protein sequence ID" value="TASK_0000517401-mRNA-1"/>
    <property type="gene ID" value="TASK_0000517401"/>
</dbReference>
<evidence type="ECO:0000313" key="8">
    <source>
        <dbReference type="EMBL" id="VDK34644.1"/>
    </source>
</evidence>
<keyword evidence="3" id="KW-0963">Cytoplasm</keyword>
<dbReference type="PANTHER" id="PTHR17453:SF0">
    <property type="entry name" value="SIGNAL RECOGNITION PARTICLE 19 KDA PROTEIN"/>
    <property type="match status" value="1"/>
</dbReference>
<reference evidence="10" key="1">
    <citation type="submission" date="2017-02" db="UniProtKB">
        <authorList>
            <consortium name="WormBaseParasite"/>
        </authorList>
    </citation>
    <scope>IDENTIFICATION</scope>
</reference>
<reference evidence="8 9" key="2">
    <citation type="submission" date="2018-11" db="EMBL/GenBank/DDBJ databases">
        <authorList>
            <consortium name="Pathogen Informatics"/>
        </authorList>
    </citation>
    <scope>NUCLEOTIDE SEQUENCE [LARGE SCALE GENOMIC DNA]</scope>
</reference>
<dbReference type="EMBL" id="UYRS01018398">
    <property type="protein sequence ID" value="VDK34644.1"/>
    <property type="molecule type" value="Genomic_DNA"/>
</dbReference>
<dbReference type="InterPro" id="IPR002778">
    <property type="entry name" value="Signal_recog_particle_SRP19"/>
</dbReference>
<dbReference type="GO" id="GO:0008312">
    <property type="term" value="F:7S RNA binding"/>
    <property type="evidence" value="ECO:0007669"/>
    <property type="project" value="InterPro"/>
</dbReference>
<gene>
    <name evidence="8" type="ORF">TASK_LOCUS5175</name>
</gene>
<dbReference type="PANTHER" id="PTHR17453">
    <property type="entry name" value="SIGNAL RECOGNITION PARTICLE 19 KD PROTEIN"/>
    <property type="match status" value="1"/>
</dbReference>
<accession>A0A0R3W507</accession>
<evidence type="ECO:0000256" key="1">
    <source>
        <dbReference type="ARBA" id="ARBA00004496"/>
    </source>
</evidence>
<keyword evidence="4" id="KW-0733">Signal recognition particle</keyword>
<feature type="region of interest" description="Disordered" evidence="7">
    <location>
        <begin position="123"/>
        <end position="144"/>
    </location>
</feature>
<name>A0A0R3W507_TAEAS</name>
<dbReference type="GO" id="GO:0005786">
    <property type="term" value="C:signal recognition particle, endoplasmic reticulum targeting"/>
    <property type="evidence" value="ECO:0007669"/>
    <property type="project" value="UniProtKB-KW"/>
</dbReference>
<evidence type="ECO:0000256" key="5">
    <source>
        <dbReference type="ARBA" id="ARBA00023274"/>
    </source>
</evidence>
<sequence>MHSVSKKRPFSSSSQHSDKERWICIYPVYLNSRVTRAKGRKVSAKQGVDNPKHSEICAILQNLGLRHLAENKVYSRERDPAETQNRWRIRVQLKNDDGSPCMPEFPTRRALLIHLGETIPLLKTRHSGSDYGPQGKGGRKGKRR</sequence>
<organism evidence="10">
    <name type="scientific">Taenia asiatica</name>
    <name type="common">Asian tapeworm</name>
    <dbReference type="NCBI Taxonomy" id="60517"/>
    <lineage>
        <taxon>Eukaryota</taxon>
        <taxon>Metazoa</taxon>
        <taxon>Spiralia</taxon>
        <taxon>Lophotrochozoa</taxon>
        <taxon>Platyhelminthes</taxon>
        <taxon>Cestoda</taxon>
        <taxon>Eucestoda</taxon>
        <taxon>Cyclophyllidea</taxon>
        <taxon>Taeniidae</taxon>
        <taxon>Taenia</taxon>
    </lineage>
</organism>
<proteinExistence type="inferred from homology"/>
<dbReference type="Proteomes" id="UP000282613">
    <property type="component" value="Unassembled WGS sequence"/>
</dbReference>
<evidence type="ECO:0000313" key="10">
    <source>
        <dbReference type="WBParaSite" id="TASK_0000517401-mRNA-1"/>
    </source>
</evidence>
<dbReference type="OrthoDB" id="2190947at2759"/>
<dbReference type="AlphaFoldDB" id="A0A0R3W507"/>
<keyword evidence="9" id="KW-1185">Reference proteome</keyword>
<evidence type="ECO:0000256" key="7">
    <source>
        <dbReference type="SAM" id="MobiDB-lite"/>
    </source>
</evidence>
<dbReference type="Pfam" id="PF01922">
    <property type="entry name" value="SRP19"/>
    <property type="match status" value="1"/>
</dbReference>
<dbReference type="GO" id="GO:0006617">
    <property type="term" value="P:SRP-dependent cotranslational protein targeting to membrane, signal sequence recognition"/>
    <property type="evidence" value="ECO:0007669"/>
    <property type="project" value="TreeGrafter"/>
</dbReference>
<dbReference type="InterPro" id="IPR036521">
    <property type="entry name" value="SRP19-like_sf"/>
</dbReference>
<dbReference type="STRING" id="60517.A0A0R3W507"/>
<keyword evidence="5" id="KW-0687">Ribonucleoprotein</keyword>
<comment type="similarity">
    <text evidence="2">Belongs to the SRP19 family.</text>
</comment>
<comment type="subcellular location">
    <subcellularLocation>
        <location evidence="1">Cytoplasm</location>
    </subcellularLocation>
</comment>
<comment type="function">
    <text evidence="6">Component of the signal recognition particle (SRP) complex, a ribonucleoprotein complex that mediates the cotranslational targeting of secretory and membrane proteins to the endoplasmic reticulum (ER). Binds directly to 7SL RNA. Mediates binding of SRP54 to the SRP complex.</text>
</comment>
<protein>
    <submittedName>
        <fullName evidence="10">Signal recognition particle 19 kDa protein</fullName>
    </submittedName>
</protein>
<evidence type="ECO:0000256" key="6">
    <source>
        <dbReference type="ARBA" id="ARBA00045518"/>
    </source>
</evidence>
<dbReference type="Gene3D" id="3.30.56.30">
    <property type="entry name" value="Signal recognition particle, SRP19-like subunit"/>
    <property type="match status" value="1"/>
</dbReference>
<evidence type="ECO:0000313" key="9">
    <source>
        <dbReference type="Proteomes" id="UP000282613"/>
    </source>
</evidence>
<dbReference type="SUPFAM" id="SSF69695">
    <property type="entry name" value="SRP19"/>
    <property type="match status" value="1"/>
</dbReference>
<evidence type="ECO:0000256" key="2">
    <source>
        <dbReference type="ARBA" id="ARBA00008910"/>
    </source>
</evidence>
<evidence type="ECO:0000256" key="3">
    <source>
        <dbReference type="ARBA" id="ARBA00022490"/>
    </source>
</evidence>